<dbReference type="GO" id="GO:0005886">
    <property type="term" value="C:plasma membrane"/>
    <property type="evidence" value="ECO:0007669"/>
    <property type="project" value="TreeGrafter"/>
</dbReference>
<feature type="transmembrane region" description="Helical" evidence="9">
    <location>
        <begin position="599"/>
        <end position="622"/>
    </location>
</feature>
<comment type="similarity">
    <text evidence="8">Belongs to the G-protein coupled receptor 1 family.</text>
</comment>
<dbReference type="PRINTS" id="PR00237">
    <property type="entry name" value="GPCRRHODOPSN"/>
</dbReference>
<proteinExistence type="inferred from homology"/>
<keyword evidence="7 8" id="KW-0807">Transducer</keyword>
<dbReference type="Proteomes" id="UP000663848">
    <property type="component" value="Unassembled WGS sequence"/>
</dbReference>
<keyword evidence="3 9" id="KW-1133">Transmembrane helix</keyword>
<dbReference type="GO" id="GO:0004930">
    <property type="term" value="F:G protein-coupled receptor activity"/>
    <property type="evidence" value="ECO:0007669"/>
    <property type="project" value="UniProtKB-KW"/>
</dbReference>
<feature type="transmembrane region" description="Helical" evidence="9">
    <location>
        <begin position="406"/>
        <end position="430"/>
    </location>
</feature>
<feature type="transmembrane region" description="Helical" evidence="9">
    <location>
        <begin position="250"/>
        <end position="269"/>
    </location>
</feature>
<dbReference type="PANTHER" id="PTHR45695">
    <property type="entry name" value="LEUCOKININ RECEPTOR-RELATED"/>
    <property type="match status" value="1"/>
</dbReference>
<evidence type="ECO:0000256" key="7">
    <source>
        <dbReference type="ARBA" id="ARBA00023224"/>
    </source>
</evidence>
<dbReference type="Gene3D" id="1.20.1070.10">
    <property type="entry name" value="Rhodopsin 7-helix transmembrane proteins"/>
    <property type="match status" value="1"/>
</dbReference>
<evidence type="ECO:0000256" key="4">
    <source>
        <dbReference type="ARBA" id="ARBA00023040"/>
    </source>
</evidence>
<evidence type="ECO:0000256" key="9">
    <source>
        <dbReference type="SAM" id="Phobius"/>
    </source>
</evidence>
<dbReference type="EMBL" id="CAJOBO010000057">
    <property type="protein sequence ID" value="CAF4113965.1"/>
    <property type="molecule type" value="Genomic_DNA"/>
</dbReference>
<evidence type="ECO:0000256" key="2">
    <source>
        <dbReference type="ARBA" id="ARBA00022692"/>
    </source>
</evidence>
<comment type="caution">
    <text evidence="11">The sequence shown here is derived from an EMBL/GenBank/DDBJ whole genome shotgun (WGS) entry which is preliminary data.</text>
</comment>
<organism evidence="11 13">
    <name type="scientific">Rotaria socialis</name>
    <dbReference type="NCBI Taxonomy" id="392032"/>
    <lineage>
        <taxon>Eukaryota</taxon>
        <taxon>Metazoa</taxon>
        <taxon>Spiralia</taxon>
        <taxon>Gnathifera</taxon>
        <taxon>Rotifera</taxon>
        <taxon>Eurotatoria</taxon>
        <taxon>Bdelloidea</taxon>
        <taxon>Philodinida</taxon>
        <taxon>Philodinidae</taxon>
        <taxon>Rotaria</taxon>
    </lineage>
</organism>
<dbReference type="SUPFAM" id="SSF81321">
    <property type="entry name" value="Family A G protein-coupled receptor-like"/>
    <property type="match status" value="1"/>
</dbReference>
<keyword evidence="4 8" id="KW-0297">G-protein coupled receptor</keyword>
<evidence type="ECO:0000256" key="3">
    <source>
        <dbReference type="ARBA" id="ARBA00022989"/>
    </source>
</evidence>
<feature type="transmembrane region" description="Helical" evidence="9">
    <location>
        <begin position="364"/>
        <end position="385"/>
    </location>
</feature>
<feature type="transmembrane region" description="Helical" evidence="9">
    <location>
        <begin position="321"/>
        <end position="344"/>
    </location>
</feature>
<evidence type="ECO:0000259" key="10">
    <source>
        <dbReference type="PROSITE" id="PS50262"/>
    </source>
</evidence>
<evidence type="ECO:0000256" key="6">
    <source>
        <dbReference type="ARBA" id="ARBA00023170"/>
    </source>
</evidence>
<feature type="transmembrane region" description="Helical" evidence="9">
    <location>
        <begin position="561"/>
        <end position="579"/>
    </location>
</feature>
<dbReference type="PROSITE" id="PS00237">
    <property type="entry name" value="G_PROTEIN_RECEP_F1_1"/>
    <property type="match status" value="1"/>
</dbReference>
<feature type="transmembrane region" description="Helical" evidence="9">
    <location>
        <begin position="463"/>
        <end position="480"/>
    </location>
</feature>
<dbReference type="CDD" id="cd00637">
    <property type="entry name" value="7tm_classA_rhodopsin-like"/>
    <property type="match status" value="1"/>
</dbReference>
<evidence type="ECO:0000313" key="11">
    <source>
        <dbReference type="EMBL" id="CAF4113965.1"/>
    </source>
</evidence>
<evidence type="ECO:0000256" key="1">
    <source>
        <dbReference type="ARBA" id="ARBA00004141"/>
    </source>
</evidence>
<evidence type="ECO:0000256" key="5">
    <source>
        <dbReference type="ARBA" id="ARBA00023136"/>
    </source>
</evidence>
<dbReference type="PROSITE" id="PS50262">
    <property type="entry name" value="G_PROTEIN_RECEP_F1_2"/>
    <property type="match status" value="1"/>
</dbReference>
<dbReference type="InterPro" id="IPR000276">
    <property type="entry name" value="GPCR_Rhodpsn"/>
</dbReference>
<dbReference type="Proteomes" id="UP000663851">
    <property type="component" value="Unassembled WGS sequence"/>
</dbReference>
<gene>
    <name evidence="11" type="ORF">HFQ381_LOCUS1855</name>
    <name evidence="12" type="ORF">QYT958_LOCUS7439</name>
</gene>
<feature type="domain" description="G-protein coupled receptors family 1 profile" evidence="10">
    <location>
        <begin position="300"/>
        <end position="619"/>
    </location>
</feature>
<accession>A0A819VR35</accession>
<keyword evidence="2 8" id="KW-0812">Transmembrane</keyword>
<dbReference type="InterPro" id="IPR017452">
    <property type="entry name" value="GPCR_Rhodpsn_7TM"/>
</dbReference>
<protein>
    <recommendedName>
        <fullName evidence="10">G-protein coupled receptors family 1 profile domain-containing protein</fullName>
    </recommendedName>
</protein>
<comment type="subcellular location">
    <subcellularLocation>
        <location evidence="1">Membrane</location>
        <topology evidence="1">Multi-pass membrane protein</topology>
    </subcellularLocation>
</comment>
<evidence type="ECO:0000256" key="8">
    <source>
        <dbReference type="RuleBase" id="RU000688"/>
    </source>
</evidence>
<keyword evidence="6 8" id="KW-0675">Receptor</keyword>
<feature type="transmembrane region" description="Helical" evidence="9">
    <location>
        <begin position="281"/>
        <end position="309"/>
    </location>
</feature>
<dbReference type="PANTHER" id="PTHR45695:SF9">
    <property type="entry name" value="LEUCOKININ RECEPTOR"/>
    <property type="match status" value="1"/>
</dbReference>
<dbReference type="Pfam" id="PF00001">
    <property type="entry name" value="7tm_1"/>
    <property type="match status" value="1"/>
</dbReference>
<reference evidence="11" key="1">
    <citation type="submission" date="2021-02" db="EMBL/GenBank/DDBJ databases">
        <authorList>
            <person name="Nowell W R."/>
        </authorList>
    </citation>
    <scope>NUCLEOTIDE SEQUENCE</scope>
</reference>
<dbReference type="EMBL" id="CAJOBR010000711">
    <property type="protein sequence ID" value="CAF4538670.1"/>
    <property type="molecule type" value="Genomic_DNA"/>
</dbReference>
<evidence type="ECO:0000313" key="13">
    <source>
        <dbReference type="Proteomes" id="UP000663851"/>
    </source>
</evidence>
<dbReference type="AlphaFoldDB" id="A0A819VR35"/>
<keyword evidence="5 9" id="KW-0472">Membrane</keyword>
<name>A0A819VR35_9BILA</name>
<sequence length="654" mass="76896">MLQNSRIISNKTYNIEEYGTVNFDCSIEEHTLVAWRVSLHHDNIYRYYYINSNFQQKLSEQNEDKPRDVSFENDLRTMIFSNVRQWINSAFENIQCVIYNSKKNLFEITIFYLNIYVAPFLFSLNINDTSTNDQSIFWFDNKQRINILCETYSYPKSILQLSLNHQIIQAEETIDCVYDDLSTILLSNLLCLSQTNWRIRVRINTTLYLSREYNKKNLTCSIIKFPYGNIWKYSTSIELVEKKGDHYKQISFAFIGLILLSILLAYSIYKNKRTKDHPSEYFRIFLIILFIIIVLIGLIGNVLVLLSVLTNHIKIRRSSTNLLLVNMSCADLIILCFNIFDIMQFSYDRSWPAAWYLGLPLCKIIRFSQVLGCYVSVQTLLIISIDRYIAIIHAVKLSHSNRCKRLLLIVIIIWSIGIIMASPNLFLLVLHPIHDRAEYYVCGLSDDKTYSYFVLFYKYAESILFYFIPIFLQAILYLLICRKIFLVDRAVQEYCRADQIQYSISNSHRQISGTKTSSLQPAHLTDNNISLVPMIPPRSQSQLMPVSTSMHKMGDQARRRAIIMLLLVTTLYFIAFSPAQINFIYTKINRLHHLYENRLFFIMSILLVLSSTAFNPILFYIFSKFFRHKFNIILRSLFPICRVRSRRSNEFPMI</sequence>
<evidence type="ECO:0000313" key="12">
    <source>
        <dbReference type="EMBL" id="CAF4538670.1"/>
    </source>
</evidence>